<dbReference type="Proteomes" id="UP000324222">
    <property type="component" value="Unassembled WGS sequence"/>
</dbReference>
<keyword evidence="1" id="KW-0812">Transmembrane</keyword>
<evidence type="ECO:0000256" key="1">
    <source>
        <dbReference type="SAM" id="Phobius"/>
    </source>
</evidence>
<evidence type="ECO:0000313" key="2">
    <source>
        <dbReference type="EMBL" id="MPC08573.1"/>
    </source>
</evidence>
<reference evidence="2 3" key="1">
    <citation type="submission" date="2019-05" db="EMBL/GenBank/DDBJ databases">
        <title>Another draft genome of Portunus trituberculatus and its Hox gene families provides insights of decapod evolution.</title>
        <authorList>
            <person name="Jeong J.-H."/>
            <person name="Song I."/>
            <person name="Kim S."/>
            <person name="Choi T."/>
            <person name="Kim D."/>
            <person name="Ryu S."/>
            <person name="Kim W."/>
        </authorList>
    </citation>
    <scope>NUCLEOTIDE SEQUENCE [LARGE SCALE GENOMIC DNA]</scope>
    <source>
        <tissue evidence="2">Muscle</tissue>
    </source>
</reference>
<dbReference type="AlphaFoldDB" id="A0A5B7CLU9"/>
<organism evidence="2 3">
    <name type="scientific">Portunus trituberculatus</name>
    <name type="common">Swimming crab</name>
    <name type="synonym">Neptunus trituberculatus</name>
    <dbReference type="NCBI Taxonomy" id="210409"/>
    <lineage>
        <taxon>Eukaryota</taxon>
        <taxon>Metazoa</taxon>
        <taxon>Ecdysozoa</taxon>
        <taxon>Arthropoda</taxon>
        <taxon>Crustacea</taxon>
        <taxon>Multicrustacea</taxon>
        <taxon>Malacostraca</taxon>
        <taxon>Eumalacostraca</taxon>
        <taxon>Eucarida</taxon>
        <taxon>Decapoda</taxon>
        <taxon>Pleocyemata</taxon>
        <taxon>Brachyura</taxon>
        <taxon>Eubrachyura</taxon>
        <taxon>Portunoidea</taxon>
        <taxon>Portunidae</taxon>
        <taxon>Portuninae</taxon>
        <taxon>Portunus</taxon>
    </lineage>
</organism>
<keyword evidence="1" id="KW-1133">Transmembrane helix</keyword>
<comment type="caution">
    <text evidence="2">The sequence shown here is derived from an EMBL/GenBank/DDBJ whole genome shotgun (WGS) entry which is preliminary data.</text>
</comment>
<feature type="transmembrane region" description="Helical" evidence="1">
    <location>
        <begin position="12"/>
        <end position="36"/>
    </location>
</feature>
<keyword evidence="3" id="KW-1185">Reference proteome</keyword>
<proteinExistence type="predicted"/>
<dbReference type="EMBL" id="VSRR010000035">
    <property type="protein sequence ID" value="MPC08573.1"/>
    <property type="molecule type" value="Genomic_DNA"/>
</dbReference>
<keyword evidence="1" id="KW-0472">Membrane</keyword>
<protein>
    <submittedName>
        <fullName evidence="2">Uncharacterized protein</fullName>
    </submittedName>
</protein>
<evidence type="ECO:0000313" key="3">
    <source>
        <dbReference type="Proteomes" id="UP000324222"/>
    </source>
</evidence>
<gene>
    <name evidence="2" type="ORF">E2C01_001161</name>
</gene>
<name>A0A5B7CLU9_PORTR</name>
<sequence>MCFGPESCEFCGWMLFVLVSSMSMVYLCHINCYVVCFNPLSTRTHFYIHSAYHLVLYTASETCVRD</sequence>
<accession>A0A5B7CLU9</accession>